<evidence type="ECO:0000256" key="2">
    <source>
        <dbReference type="SAM" id="MobiDB-lite"/>
    </source>
</evidence>
<dbReference type="PANTHER" id="PTHR15830">
    <property type="entry name" value="TELOMERE LENGTH REGULATION PROTEIN TEL2 FAMILY MEMBER"/>
    <property type="match status" value="1"/>
</dbReference>
<dbReference type="OrthoDB" id="10258062at2759"/>
<dbReference type="GO" id="GO:0051083">
    <property type="term" value="P:'de novo' cotranslational protein folding"/>
    <property type="evidence" value="ECO:0007669"/>
    <property type="project" value="TreeGrafter"/>
</dbReference>
<dbReference type="GO" id="GO:0042162">
    <property type="term" value="F:telomeric DNA binding"/>
    <property type="evidence" value="ECO:0007669"/>
    <property type="project" value="TreeGrafter"/>
</dbReference>
<dbReference type="GO" id="GO:0051879">
    <property type="term" value="F:Hsp90 protein binding"/>
    <property type="evidence" value="ECO:0007669"/>
    <property type="project" value="TreeGrafter"/>
</dbReference>
<dbReference type="Pfam" id="PF10193">
    <property type="entry name" value="Telomere_reg-2"/>
    <property type="match status" value="1"/>
</dbReference>
<gene>
    <name evidence="4" type="ORF">K491DRAFT_700023</name>
</gene>
<dbReference type="InterPro" id="IPR051970">
    <property type="entry name" value="TEL2_Regulation"/>
</dbReference>
<sequence>MDNLLTTVSTTQVKHSSPVTLVEESSPNSTEEKQKVDLNTPEDIYRILKEKPDLAALNLALKYLSQESRKRDGFSLVTPGPIAAQVVDTLVTTTIPDFWPFSEARSTSKALATCLQNANGLGALISRLRVLIIDVRQKKLLEGARDPSKHIEGILEVFEQVLRGNETSSQIWKDVDSHAQNPIQKKLMWKEYVAQVGSGRILSLVAEAEDTLKESTSTRKPSWLANGSDYATWLGLNVAKLMKDNVGSQKSSSAVAEICSKALGIGYIDDFIGPMVASIVNEGSARFLEEFLPCLKAHEQRKYLNSVISCITKHYMRSTVESTEDVPIRSSVAISGAAYLLHCLIRKNELLKDHVVTSLVQSSIPALDESLPARRSVLAAIAQDEDKLQTVLEKCIRVFGDSFYVKHTPVLQQEVLARTLAIVCGYVQRSQPMFLTMMAKSSYHTAGMSNRVGATSPRARFLGMAVGVVISKIVDKPELQLNFELEGDEATEAKWYEALTKVDDELGKIEDLKTGLVSKVKRHTDGKKATPRTTNRKPTETTSSQTEITGPRIVELVDESSDEDDDLMPYDKPDSDPEDDTDDPTEINRNKPSAPVYIRDLIAGLQDQEDYDRHQLAVSTAASLIRRKANFGTEVTDHIEQLASILTGLNDNFDMPNFAEQRQQALIAVLLAKPGPMAQWFARSFFSGDYSISQRIAMLSTLGLGARELAGLKDSSTSDLIPPPASFPSKQLPPHLHKIYSSKTDPSPVSRITSSLTQHLLSPLAATAADQLTGPSILKVGSSRTFSTRMAVEARRSKPIPNALAQIVADNFFFPLTGRWFIAARSSSSSQGTDLYTTPHLLPPFLQTLALLLHASGPSTLALPQMTREFWDLLLALRSLALADKTILPALLFAFLMLLETNEDKQRLATEHGKELLETLEWVRGVFEGLGAGSEEDDKVRVLAAGVVVRCQEVVEKYQRRLAGRMMDY</sequence>
<evidence type="ECO:0000313" key="4">
    <source>
        <dbReference type="EMBL" id="KAF2662847.1"/>
    </source>
</evidence>
<dbReference type="AlphaFoldDB" id="A0A6A6TUJ5"/>
<dbReference type="GO" id="GO:0005829">
    <property type="term" value="C:cytosol"/>
    <property type="evidence" value="ECO:0007669"/>
    <property type="project" value="TreeGrafter"/>
</dbReference>
<protein>
    <recommendedName>
        <fullName evidence="3">Telomere length regulation protein conserved domain-containing protein</fullName>
    </recommendedName>
</protein>
<dbReference type="EMBL" id="MU004288">
    <property type="protein sequence ID" value="KAF2662847.1"/>
    <property type="molecule type" value="Genomic_DNA"/>
</dbReference>
<evidence type="ECO:0000256" key="1">
    <source>
        <dbReference type="ARBA" id="ARBA00006133"/>
    </source>
</evidence>
<keyword evidence="5" id="KW-1185">Reference proteome</keyword>
<accession>A0A6A6TUJ5</accession>
<proteinExistence type="inferred from homology"/>
<feature type="compositionally biased region" description="Acidic residues" evidence="2">
    <location>
        <begin position="576"/>
        <end position="585"/>
    </location>
</feature>
<feature type="region of interest" description="Disordered" evidence="2">
    <location>
        <begin position="520"/>
        <end position="593"/>
    </location>
</feature>
<dbReference type="FunFam" id="1.25.40.720:FF:000004">
    <property type="entry name" value="WGS project CABT00000000 data, contig 2.6"/>
    <property type="match status" value="1"/>
</dbReference>
<dbReference type="Proteomes" id="UP000799324">
    <property type="component" value="Unassembled WGS sequence"/>
</dbReference>
<comment type="similarity">
    <text evidence="1">Belongs to the TEL2 family.</text>
</comment>
<feature type="compositionally biased region" description="Polar residues" evidence="2">
    <location>
        <begin position="15"/>
        <end position="29"/>
    </location>
</feature>
<dbReference type="PANTHER" id="PTHR15830:SF10">
    <property type="entry name" value="TELOMERE LENGTH REGULATION PROTEIN TEL2 HOMOLOG"/>
    <property type="match status" value="1"/>
</dbReference>
<feature type="region of interest" description="Disordered" evidence="2">
    <location>
        <begin position="15"/>
        <end position="35"/>
    </location>
</feature>
<dbReference type="InterPro" id="IPR019337">
    <property type="entry name" value="Telomere_length_regulation_dom"/>
</dbReference>
<evidence type="ECO:0000313" key="5">
    <source>
        <dbReference type="Proteomes" id="UP000799324"/>
    </source>
</evidence>
<dbReference type="Gene3D" id="1.25.40.720">
    <property type="entry name" value="Telomere length regulation protein 2, C-terminal domain"/>
    <property type="match status" value="2"/>
</dbReference>
<dbReference type="InterPro" id="IPR038528">
    <property type="entry name" value="TEL2_C_sf"/>
</dbReference>
<evidence type="ECO:0000259" key="3">
    <source>
        <dbReference type="Pfam" id="PF10193"/>
    </source>
</evidence>
<feature type="compositionally biased region" description="Acidic residues" evidence="2">
    <location>
        <begin position="556"/>
        <end position="568"/>
    </location>
</feature>
<dbReference type="FunFam" id="1.25.40.720:FF:000007">
    <property type="entry name" value="WGS project CABT00000000 data, contig 2.6"/>
    <property type="match status" value="1"/>
</dbReference>
<name>A0A6A6TUJ5_9PLEO</name>
<feature type="domain" description="Telomere length regulation protein conserved" evidence="3">
    <location>
        <begin position="595"/>
        <end position="706"/>
    </location>
</feature>
<reference evidence="4" key="1">
    <citation type="journal article" date="2020" name="Stud. Mycol.">
        <title>101 Dothideomycetes genomes: a test case for predicting lifestyles and emergence of pathogens.</title>
        <authorList>
            <person name="Haridas S."/>
            <person name="Albert R."/>
            <person name="Binder M."/>
            <person name="Bloem J."/>
            <person name="Labutti K."/>
            <person name="Salamov A."/>
            <person name="Andreopoulos B."/>
            <person name="Baker S."/>
            <person name="Barry K."/>
            <person name="Bills G."/>
            <person name="Bluhm B."/>
            <person name="Cannon C."/>
            <person name="Castanera R."/>
            <person name="Culley D."/>
            <person name="Daum C."/>
            <person name="Ezra D."/>
            <person name="Gonzalez J."/>
            <person name="Henrissat B."/>
            <person name="Kuo A."/>
            <person name="Liang C."/>
            <person name="Lipzen A."/>
            <person name="Lutzoni F."/>
            <person name="Magnuson J."/>
            <person name="Mondo S."/>
            <person name="Nolan M."/>
            <person name="Ohm R."/>
            <person name="Pangilinan J."/>
            <person name="Park H.-J."/>
            <person name="Ramirez L."/>
            <person name="Alfaro M."/>
            <person name="Sun H."/>
            <person name="Tritt A."/>
            <person name="Yoshinaga Y."/>
            <person name="Zwiers L.-H."/>
            <person name="Turgeon B."/>
            <person name="Goodwin S."/>
            <person name="Spatafora J."/>
            <person name="Crous P."/>
            <person name="Grigoriev I."/>
        </authorList>
    </citation>
    <scope>NUCLEOTIDE SEQUENCE</scope>
    <source>
        <strain evidence="4">CBS 122681</strain>
    </source>
</reference>
<organism evidence="4 5">
    <name type="scientific">Lophiostoma macrostomum CBS 122681</name>
    <dbReference type="NCBI Taxonomy" id="1314788"/>
    <lineage>
        <taxon>Eukaryota</taxon>
        <taxon>Fungi</taxon>
        <taxon>Dikarya</taxon>
        <taxon>Ascomycota</taxon>
        <taxon>Pezizomycotina</taxon>
        <taxon>Dothideomycetes</taxon>
        <taxon>Pleosporomycetidae</taxon>
        <taxon>Pleosporales</taxon>
        <taxon>Lophiostomataceae</taxon>
        <taxon>Lophiostoma</taxon>
    </lineage>
</organism>